<feature type="transmembrane region" description="Helical" evidence="1">
    <location>
        <begin position="660"/>
        <end position="679"/>
    </location>
</feature>
<dbReference type="AlphaFoldDB" id="A0A3B0R6U6"/>
<dbReference type="PROSITE" id="PS00018">
    <property type="entry name" value="EF_HAND_1"/>
    <property type="match status" value="1"/>
</dbReference>
<name>A0A3B0R6U6_9ZZZZ</name>
<organism evidence="3">
    <name type="scientific">hydrothermal vent metagenome</name>
    <dbReference type="NCBI Taxonomy" id="652676"/>
    <lineage>
        <taxon>unclassified sequences</taxon>
        <taxon>metagenomes</taxon>
        <taxon>ecological metagenomes</taxon>
    </lineage>
</organism>
<reference evidence="3" key="1">
    <citation type="submission" date="2018-06" db="EMBL/GenBank/DDBJ databases">
        <authorList>
            <person name="Zhirakovskaya E."/>
        </authorList>
    </citation>
    <scope>NUCLEOTIDE SEQUENCE</scope>
</reference>
<sequence>MSTSYLVIRPLSEDPLVIEPLIKEISALTGLDKSAIRQRTTGTTLKILKTGRAEDKKKFTAIASQLKRIGLPAAVIGKDEVRAKKNPVRITAVELSSKALRLTSPSGKEVVKLDGTRQCVIVLSTRDHERMHSKRLTRRSMASDEPITTQEMLRFIFNHRPVMDIYVSGLSTPLRIDGSRFNYTSLGELNRGTASLNMPVLLREIGKHSRSVLIDTGLGESNLPFINLSEVSKEDHFLYAFSQYSRFIFLGASRGIFSQKDVKQKNAGFEVLAGLGGMLWGGPVIGTAAIAGGAATQISEAVAPVELLTGTFGGVSAPAATGPGTSPDPFVKKEKKTKLLSPPNTPVVYSYRSMGSWHNKIRIGLRKYKRYIRLLGPSVIFYPLTIIMFGSIGLWRLLYVPGTLFITMLSASLILFSHSFVMIKRKRAIENCPTSKIGTMPMGEVEVYGTAESKYYLRAPYSLTECVYYSYKVYKQIRTSEGSHMKLIESAHSGVVPFYIKDDTGRALILPENAIMHAGDKQSFSANPLAILGAADNASHDDRWVVERVIATGAPLYILGFAHRTVHSGKEKKKEMNERLREMKTDPIRMRKYDTDMDGEISGEEWEAARSEMEEKILLENMDTGDASDNIAIGDHPSGGLFYISGKHEAGIIGSMQWKIPVFLVAGIAGTTAGIFYTYNLITSSVFQEAVKALLW</sequence>
<evidence type="ECO:0000313" key="3">
    <source>
        <dbReference type="EMBL" id="VAV84816.1"/>
    </source>
</evidence>
<dbReference type="EMBL" id="UOEA01000074">
    <property type="protein sequence ID" value="VAV84816.1"/>
    <property type="molecule type" value="Genomic_DNA"/>
</dbReference>
<feature type="transmembrane region" description="Helical" evidence="1">
    <location>
        <begin position="371"/>
        <end position="392"/>
    </location>
</feature>
<feature type="transmembrane region" description="Helical" evidence="1">
    <location>
        <begin position="398"/>
        <end position="417"/>
    </location>
</feature>
<accession>A0A3B0R6U6</accession>
<keyword evidence="1" id="KW-0812">Transmembrane</keyword>
<dbReference type="InterPro" id="IPR002048">
    <property type="entry name" value="EF_hand_dom"/>
</dbReference>
<dbReference type="GO" id="GO:0005509">
    <property type="term" value="F:calcium ion binding"/>
    <property type="evidence" value="ECO:0007669"/>
    <property type="project" value="InterPro"/>
</dbReference>
<feature type="domain" description="EF-hand" evidence="2">
    <location>
        <begin position="590"/>
        <end position="616"/>
    </location>
</feature>
<gene>
    <name evidence="3" type="ORF">MNBD_DELTA01-1896</name>
</gene>
<evidence type="ECO:0000256" key="1">
    <source>
        <dbReference type="SAM" id="Phobius"/>
    </source>
</evidence>
<dbReference type="InterPro" id="IPR018247">
    <property type="entry name" value="EF_Hand_1_Ca_BS"/>
</dbReference>
<evidence type="ECO:0000259" key="2">
    <source>
        <dbReference type="PROSITE" id="PS50222"/>
    </source>
</evidence>
<proteinExistence type="predicted"/>
<protein>
    <recommendedName>
        <fullName evidence="2">EF-hand domain-containing protein</fullName>
    </recommendedName>
</protein>
<keyword evidence="1" id="KW-0472">Membrane</keyword>
<keyword evidence="1" id="KW-1133">Transmembrane helix</keyword>
<dbReference type="PROSITE" id="PS50222">
    <property type="entry name" value="EF_HAND_2"/>
    <property type="match status" value="1"/>
</dbReference>